<dbReference type="OrthoDB" id="1521973at2"/>
<keyword evidence="5" id="KW-0677">Repeat</keyword>
<evidence type="ECO:0000313" key="14">
    <source>
        <dbReference type="Proteomes" id="UP000267268"/>
    </source>
</evidence>
<dbReference type="PANTHER" id="PTHR42855">
    <property type="entry name" value="ABC TRANSPORTER ATP-BINDING SUBUNIT"/>
    <property type="match status" value="1"/>
</dbReference>
<dbReference type="Gene3D" id="3.40.50.300">
    <property type="entry name" value="P-loop containing nucleotide triphosphate hydrolases"/>
    <property type="match status" value="2"/>
</dbReference>
<evidence type="ECO:0000256" key="5">
    <source>
        <dbReference type="ARBA" id="ARBA00022737"/>
    </source>
</evidence>
<dbReference type="InterPro" id="IPR003593">
    <property type="entry name" value="AAA+_ATPase"/>
</dbReference>
<dbReference type="InterPro" id="IPR037118">
    <property type="entry name" value="Val-tRNA_synth_C_sf"/>
</dbReference>
<keyword evidence="11" id="KW-0648">Protein biosynthesis</keyword>
<keyword evidence="10" id="KW-0694">RNA-binding</keyword>
<keyword evidence="9" id="KW-0810">Translation regulation</keyword>
<dbReference type="Pfam" id="PF12848">
    <property type="entry name" value="ABC_tran_Xtn"/>
    <property type="match status" value="1"/>
</dbReference>
<dbReference type="FunFam" id="3.40.50.300:FF:000011">
    <property type="entry name" value="Putative ABC transporter ATP-binding component"/>
    <property type="match status" value="1"/>
</dbReference>
<feature type="domain" description="ABC transporter" evidence="12">
    <location>
        <begin position="319"/>
        <end position="537"/>
    </location>
</feature>
<sequence>MNLISVDNATKYWGEKPLFENISFGIQQGQKVALVAKNGGGKSTLLNSIVGKEPLDGGAIAINKDVTVGLLEQDPAFDPHQSVLDYVLSSDSPILGAVRNYEEALADSSKDYSEQVLKRLDKATAKMEELKAWDAEARVKQILTAFKIEDLSAPMKSLSGGQKKRVALSKILIEEPNLLILDEPTNHLDLDMIEWLEEYLTRSRLSLLLVTHDRYFLDRICNEIIELTDSTIYTHKGNYSYFVEKKAEREANEAASVDKAKNLMRKELDWVRRMPKARGTKQKYRMDAFQDLKKKASSGKKEEKAEIAVNMSRLGRKILEFEDVYKSFGDKKIVEDFSYVFKRRERVGIVGDNGVGKSTFLNMVTGTEGIDAGDITKGETIVYGYYTQSGLSFDENAKVIDIVRDITEDHTMSDGSSLTPSQLLQRFLFEPEQQHSFVSTLSGGERKRLYLCTILLTNPNFLILDEPTNDLDLATLSVLEDFLEEFQGCVIVVTHDRYFMDKLVDHLFVFEGEGKIKDFNGKYSEYREYVDEQERLRKIAVKEEKDRKQQLEKKVQPKTSTKKLSYKEKMEYETLEGEIEVLETEKETIEAKLSDGSVTEANEIREISERLGKVMEDADEKMMRWMELDEIANG</sequence>
<dbReference type="InterPro" id="IPR003439">
    <property type="entry name" value="ABC_transporter-like_ATP-bd"/>
</dbReference>
<dbReference type="KEGG" id="fll:EI427_07825"/>
<dbReference type="SMART" id="SM00382">
    <property type="entry name" value="AAA"/>
    <property type="match status" value="2"/>
</dbReference>
<evidence type="ECO:0000256" key="7">
    <source>
        <dbReference type="ARBA" id="ARBA00022801"/>
    </source>
</evidence>
<evidence type="ECO:0000259" key="12">
    <source>
        <dbReference type="PROSITE" id="PS50893"/>
    </source>
</evidence>
<evidence type="ECO:0000256" key="3">
    <source>
        <dbReference type="ARBA" id="ARBA00022555"/>
    </source>
</evidence>
<dbReference type="InterPro" id="IPR017871">
    <property type="entry name" value="ABC_transporter-like_CS"/>
</dbReference>
<dbReference type="Pfam" id="PF00005">
    <property type="entry name" value="ABC_tran"/>
    <property type="match status" value="2"/>
</dbReference>
<dbReference type="GO" id="GO:0005524">
    <property type="term" value="F:ATP binding"/>
    <property type="evidence" value="ECO:0007669"/>
    <property type="project" value="UniProtKB-KW"/>
</dbReference>
<evidence type="ECO:0000256" key="8">
    <source>
        <dbReference type="ARBA" id="ARBA00022840"/>
    </source>
</evidence>
<name>A0A3S9P1U2_9BACT</name>
<keyword evidence="14" id="KW-1185">Reference proteome</keyword>
<dbReference type="SUPFAM" id="SSF52540">
    <property type="entry name" value="P-loop containing nucleoside triphosphate hydrolases"/>
    <property type="match status" value="2"/>
</dbReference>
<dbReference type="GO" id="GO:0006417">
    <property type="term" value="P:regulation of translation"/>
    <property type="evidence" value="ECO:0007669"/>
    <property type="project" value="UniProtKB-KW"/>
</dbReference>
<gene>
    <name evidence="13" type="ORF">EI427_07825</name>
</gene>
<keyword evidence="4" id="KW-0699">rRNA-binding</keyword>
<keyword evidence="8 13" id="KW-0067">ATP-binding</keyword>
<dbReference type="GO" id="GO:0003677">
    <property type="term" value="F:DNA binding"/>
    <property type="evidence" value="ECO:0007669"/>
    <property type="project" value="InterPro"/>
</dbReference>
<dbReference type="EMBL" id="CP034562">
    <property type="protein sequence ID" value="AZQ62144.1"/>
    <property type="molecule type" value="Genomic_DNA"/>
</dbReference>
<dbReference type="Gene3D" id="1.10.287.380">
    <property type="entry name" value="Valyl-tRNA synthetase, C-terminal domain"/>
    <property type="match status" value="1"/>
</dbReference>
<dbReference type="PANTHER" id="PTHR42855:SF1">
    <property type="entry name" value="ABC TRANSPORTER DOMAIN-CONTAINING PROTEIN"/>
    <property type="match status" value="1"/>
</dbReference>
<dbReference type="InterPro" id="IPR027417">
    <property type="entry name" value="P-loop_NTPase"/>
</dbReference>
<dbReference type="GO" id="GO:0016887">
    <property type="term" value="F:ATP hydrolysis activity"/>
    <property type="evidence" value="ECO:0007669"/>
    <property type="project" value="InterPro"/>
</dbReference>
<reference evidence="13 14" key="1">
    <citation type="submission" date="2018-12" db="EMBL/GenBank/DDBJ databases">
        <title>Flammeovirga pectinis sp. nov., isolated from the gut of the Korean scallop, Patinopecten yessoensis.</title>
        <authorList>
            <person name="Bae J.-W."/>
            <person name="Jeong Y.-S."/>
            <person name="Kang W."/>
        </authorList>
    </citation>
    <scope>NUCLEOTIDE SEQUENCE [LARGE SCALE GENOMIC DNA]</scope>
    <source>
        <strain evidence="13 14">L12M1</strain>
    </source>
</reference>
<keyword evidence="7" id="KW-0378">Hydrolase</keyword>
<keyword evidence="2" id="KW-0963">Cytoplasm</keyword>
<evidence type="ECO:0000256" key="2">
    <source>
        <dbReference type="ARBA" id="ARBA00022490"/>
    </source>
</evidence>
<dbReference type="InterPro" id="IPR051309">
    <property type="entry name" value="ABCF_ATPase"/>
</dbReference>
<keyword evidence="3" id="KW-0820">tRNA-binding</keyword>
<dbReference type="FunFam" id="3.40.50.300:FF:000183">
    <property type="entry name" value="ABC transporter ATP-binding protein yjjK"/>
    <property type="match status" value="1"/>
</dbReference>
<dbReference type="PROSITE" id="PS50893">
    <property type="entry name" value="ABC_TRANSPORTER_2"/>
    <property type="match status" value="2"/>
</dbReference>
<dbReference type="GO" id="GO:0019843">
    <property type="term" value="F:rRNA binding"/>
    <property type="evidence" value="ECO:0007669"/>
    <property type="project" value="UniProtKB-KW"/>
</dbReference>
<dbReference type="PROSITE" id="PS00211">
    <property type="entry name" value="ABC_TRANSPORTER_1"/>
    <property type="match status" value="1"/>
</dbReference>
<evidence type="ECO:0000256" key="1">
    <source>
        <dbReference type="ARBA" id="ARBA00005868"/>
    </source>
</evidence>
<organism evidence="13 14">
    <name type="scientific">Flammeovirga pectinis</name>
    <dbReference type="NCBI Taxonomy" id="2494373"/>
    <lineage>
        <taxon>Bacteria</taxon>
        <taxon>Pseudomonadati</taxon>
        <taxon>Bacteroidota</taxon>
        <taxon>Cytophagia</taxon>
        <taxon>Cytophagales</taxon>
        <taxon>Flammeovirgaceae</taxon>
        <taxon>Flammeovirga</taxon>
    </lineage>
</organism>
<dbReference type="Proteomes" id="UP000267268">
    <property type="component" value="Chromosome 1"/>
</dbReference>
<evidence type="ECO:0000313" key="13">
    <source>
        <dbReference type="EMBL" id="AZQ62144.1"/>
    </source>
</evidence>
<evidence type="ECO:0000256" key="9">
    <source>
        <dbReference type="ARBA" id="ARBA00022845"/>
    </source>
</evidence>
<evidence type="ECO:0000256" key="10">
    <source>
        <dbReference type="ARBA" id="ARBA00022884"/>
    </source>
</evidence>
<dbReference type="InterPro" id="IPR032524">
    <property type="entry name" value="ABC_tran_C"/>
</dbReference>
<protein>
    <submittedName>
        <fullName evidence="13">ABC transporter ATP-binding protein</fullName>
    </submittedName>
</protein>
<keyword evidence="6" id="KW-0547">Nucleotide-binding</keyword>
<dbReference type="Pfam" id="PF16326">
    <property type="entry name" value="ABC_tran_CTD"/>
    <property type="match status" value="1"/>
</dbReference>
<comment type="similarity">
    <text evidence="1">Belongs to the ABC transporter superfamily. ABCF family. Translational throttle EttA subfamily.</text>
</comment>
<feature type="domain" description="ABC transporter" evidence="12">
    <location>
        <begin position="4"/>
        <end position="254"/>
    </location>
</feature>
<evidence type="ECO:0000256" key="4">
    <source>
        <dbReference type="ARBA" id="ARBA00022730"/>
    </source>
</evidence>
<dbReference type="GO" id="GO:0000049">
    <property type="term" value="F:tRNA binding"/>
    <property type="evidence" value="ECO:0007669"/>
    <property type="project" value="UniProtKB-KW"/>
</dbReference>
<dbReference type="InterPro" id="IPR032781">
    <property type="entry name" value="ABC_tran_Xtn"/>
</dbReference>
<accession>A0A3S9P1U2</accession>
<dbReference type="CDD" id="cd03221">
    <property type="entry name" value="ABCF_EF-3"/>
    <property type="match status" value="2"/>
</dbReference>
<dbReference type="RefSeq" id="WP_126613374.1">
    <property type="nucleotide sequence ID" value="NZ_CP034562.1"/>
</dbReference>
<dbReference type="GO" id="GO:0006412">
    <property type="term" value="P:translation"/>
    <property type="evidence" value="ECO:0007669"/>
    <property type="project" value="UniProtKB-KW"/>
</dbReference>
<proteinExistence type="inferred from homology"/>
<dbReference type="AlphaFoldDB" id="A0A3S9P1U2"/>
<evidence type="ECO:0000256" key="11">
    <source>
        <dbReference type="ARBA" id="ARBA00022917"/>
    </source>
</evidence>
<evidence type="ECO:0000256" key="6">
    <source>
        <dbReference type="ARBA" id="ARBA00022741"/>
    </source>
</evidence>